<sequence length="59" mass="6578">MPRQWRMRVNGNGSCRDRVCELISISIHILLLARRPAMNRQFGRAARNGSGSPDLSGVV</sequence>
<organism evidence="1">
    <name type="scientific">Anopheles sinensis</name>
    <name type="common">Mosquito</name>
    <dbReference type="NCBI Taxonomy" id="74873"/>
    <lineage>
        <taxon>Eukaryota</taxon>
        <taxon>Metazoa</taxon>
        <taxon>Ecdysozoa</taxon>
        <taxon>Arthropoda</taxon>
        <taxon>Hexapoda</taxon>
        <taxon>Insecta</taxon>
        <taxon>Pterygota</taxon>
        <taxon>Neoptera</taxon>
        <taxon>Endopterygota</taxon>
        <taxon>Diptera</taxon>
        <taxon>Nematocera</taxon>
        <taxon>Culicoidea</taxon>
        <taxon>Culicidae</taxon>
        <taxon>Anophelinae</taxon>
        <taxon>Anopheles</taxon>
    </lineage>
</organism>
<dbReference type="EMBL" id="KE525317">
    <property type="protein sequence ID" value="KFB46357.1"/>
    <property type="molecule type" value="Genomic_DNA"/>
</dbReference>
<dbReference type="VEuPathDB" id="VectorBase:ASIC014395"/>
<evidence type="ECO:0000313" key="3">
    <source>
        <dbReference type="Proteomes" id="UP000030765"/>
    </source>
</evidence>
<protein>
    <submittedName>
        <fullName evidence="1 2">Uncharacterized protein</fullName>
    </submittedName>
</protein>
<dbReference type="EMBL" id="ATLV01021344">
    <property type="status" value="NOT_ANNOTATED_CDS"/>
    <property type="molecule type" value="Genomic_DNA"/>
</dbReference>
<reference evidence="2" key="2">
    <citation type="submission" date="2020-05" db="UniProtKB">
        <authorList>
            <consortium name="EnsemblMetazoa"/>
        </authorList>
    </citation>
    <scope>IDENTIFICATION</scope>
</reference>
<accession>A0A084W813</accession>
<name>A0A084W813_ANOSI</name>
<evidence type="ECO:0000313" key="2">
    <source>
        <dbReference type="EnsemblMetazoa" id="ASIC014395-PA"/>
    </source>
</evidence>
<dbReference type="AlphaFoldDB" id="A0A084W813"/>
<dbReference type="Proteomes" id="UP000030765">
    <property type="component" value="Unassembled WGS sequence"/>
</dbReference>
<dbReference type="EnsemblMetazoa" id="ASIC014395-RA">
    <property type="protein sequence ID" value="ASIC014395-PA"/>
    <property type="gene ID" value="ASIC014395"/>
</dbReference>
<proteinExistence type="predicted"/>
<gene>
    <name evidence="1" type="ORF">ZHAS_00014395</name>
</gene>
<keyword evidence="3" id="KW-1185">Reference proteome</keyword>
<evidence type="ECO:0000313" key="1">
    <source>
        <dbReference type="EMBL" id="KFB46357.1"/>
    </source>
</evidence>
<reference evidence="1 3" key="1">
    <citation type="journal article" date="2014" name="BMC Genomics">
        <title>Genome sequence of Anopheles sinensis provides insight into genetics basis of mosquito competence for malaria parasites.</title>
        <authorList>
            <person name="Zhou D."/>
            <person name="Zhang D."/>
            <person name="Ding G."/>
            <person name="Shi L."/>
            <person name="Hou Q."/>
            <person name="Ye Y."/>
            <person name="Xu Y."/>
            <person name="Zhou H."/>
            <person name="Xiong C."/>
            <person name="Li S."/>
            <person name="Yu J."/>
            <person name="Hong S."/>
            <person name="Yu X."/>
            <person name="Zou P."/>
            <person name="Chen C."/>
            <person name="Chang X."/>
            <person name="Wang W."/>
            <person name="Lv Y."/>
            <person name="Sun Y."/>
            <person name="Ma L."/>
            <person name="Shen B."/>
            <person name="Zhu C."/>
        </authorList>
    </citation>
    <scope>NUCLEOTIDE SEQUENCE [LARGE SCALE GENOMIC DNA]</scope>
</reference>